<feature type="region of interest" description="Disordered" evidence="2">
    <location>
        <begin position="180"/>
        <end position="282"/>
    </location>
</feature>
<dbReference type="Gene3D" id="3.40.50.300">
    <property type="entry name" value="P-loop containing nucleotide triphosphate hydrolases"/>
    <property type="match status" value="1"/>
</dbReference>
<accession>A0A8H5LLV2</accession>
<feature type="compositionally biased region" description="Low complexity" evidence="2">
    <location>
        <begin position="232"/>
        <end position="250"/>
    </location>
</feature>
<feature type="region of interest" description="Disordered" evidence="2">
    <location>
        <begin position="123"/>
        <end position="157"/>
    </location>
</feature>
<evidence type="ECO:0000256" key="1">
    <source>
        <dbReference type="ARBA" id="ARBA00022737"/>
    </source>
</evidence>
<proteinExistence type="predicted"/>
<dbReference type="InterPro" id="IPR027417">
    <property type="entry name" value="P-loop_NTPase"/>
</dbReference>
<dbReference type="Proteomes" id="UP000559027">
    <property type="component" value="Unassembled WGS sequence"/>
</dbReference>
<keyword evidence="1" id="KW-0677">Repeat</keyword>
<feature type="compositionally biased region" description="Low complexity" evidence="2">
    <location>
        <begin position="182"/>
        <end position="195"/>
    </location>
</feature>
<feature type="region of interest" description="Disordered" evidence="2">
    <location>
        <begin position="85"/>
        <end position="105"/>
    </location>
</feature>
<gene>
    <name evidence="4" type="ORF">D9756_002582</name>
</gene>
<organism evidence="4 5">
    <name type="scientific">Leucocoprinus leucothites</name>
    <dbReference type="NCBI Taxonomy" id="201217"/>
    <lineage>
        <taxon>Eukaryota</taxon>
        <taxon>Fungi</taxon>
        <taxon>Dikarya</taxon>
        <taxon>Basidiomycota</taxon>
        <taxon>Agaricomycotina</taxon>
        <taxon>Agaricomycetes</taxon>
        <taxon>Agaricomycetidae</taxon>
        <taxon>Agaricales</taxon>
        <taxon>Agaricineae</taxon>
        <taxon>Agaricaceae</taxon>
        <taxon>Leucocoprinus</taxon>
    </lineage>
</organism>
<name>A0A8H5LLV2_9AGAR</name>
<dbReference type="SUPFAM" id="SSF52540">
    <property type="entry name" value="P-loop containing nucleoside triphosphate hydrolases"/>
    <property type="match status" value="1"/>
</dbReference>
<sequence>MDLNWCLTCGKQFDDEREVYCSLECQRFDDPSSYRRREVADSKPPALDFRSIHDWANKVPLKAKLPEIHPREDVQVFFSHAPSIVGPTPVPRSSPPVPRLAPAARPSPSLVVRLAPVARPLPSLFRAPRPPRLSSTVSPSLSEPKPDTVLASPSLSSNLNSSQELLTAILHSQSSGNITRVPMSLSSPNTLPPSTVLAIRPPQKNWSSDRRRTASNSLPHLETRSPQRRSWTSSTHTLSQTNTQSTSSTLADSSGAPVTSIKFMGKSPKEMQVTSTTPVTNDHSIPTAGGLFSHSHDFVVPNANLYSIGSQHQYYYNHATGHINVLERLAKYIMPGAQLDSSLREYPPRCHPGTRSDILSSIRRFLHDDIRMIRISGPAGAGKSAIMQTVVENETKNHLRAALFLSKKEGIDDARRIFSTIAYQLAVQNEGYLSFLEETFRTDPLFMEKSLSAQFQSLVVTPFIRKCVPLGSERCTILIDALDDCQDERDQYQVLQLILDFVSKHPIFPITWVFATRPKPHIATFFAQIKRKTKLYRECHLSISSKRSRRDVKCYLEAELGRIKNKYPERIPPSSCWPAKDHFSSITSSSSGFFLYATAIVNFVDKPGGDPVFRLLACLDGGSGPGVSNENPFRTLDFMYSEIMSEIPAPALPQIQLLLGYYMSPVDLSQDQTSLLLACNLPGLEHCLDSVLGSLLSVLAFPLASVMRTQGLHFLHTSFVEYLQDQSRSSAYWIDLEHVLTEMWRRCACILLQWSEIQSSELILISWKPDTAIPGGSVCELRDEIFWKASSLWTNLLYKYCHRWCATSCTMKIQALYCLTLSAFDILDILQQLDYRNPAVFGENPVDMAKFFSWLLEHAPIELRNQLVLQEFHLSMLNKPRFFKALCERKWYIGITEQYQRFQVDSNAVGLAAIRDLPASEWFVAEAALAGVHGSLGDLVRLLQGAFLPNNGIVTILGTGSTNCCGLLRHQKSPHLSQYHIFPYSDSDSCPASIAMCSLD</sequence>
<feature type="compositionally biased region" description="Pro residues" evidence="2">
    <location>
        <begin position="88"/>
        <end position="99"/>
    </location>
</feature>
<dbReference type="Pfam" id="PF24883">
    <property type="entry name" value="NPHP3_N"/>
    <property type="match status" value="1"/>
</dbReference>
<dbReference type="PANTHER" id="PTHR10039">
    <property type="entry name" value="AMELOGENIN"/>
    <property type="match status" value="1"/>
</dbReference>
<dbReference type="AlphaFoldDB" id="A0A8H5LLV2"/>
<evidence type="ECO:0000259" key="3">
    <source>
        <dbReference type="Pfam" id="PF24883"/>
    </source>
</evidence>
<comment type="caution">
    <text evidence="4">The sequence shown here is derived from an EMBL/GenBank/DDBJ whole genome shotgun (WGS) entry which is preliminary data.</text>
</comment>
<dbReference type="InterPro" id="IPR056884">
    <property type="entry name" value="NPHP3-like_N"/>
</dbReference>
<evidence type="ECO:0000313" key="4">
    <source>
        <dbReference type="EMBL" id="KAF5362330.1"/>
    </source>
</evidence>
<dbReference type="PANTHER" id="PTHR10039:SF17">
    <property type="entry name" value="FUNGAL STAND N-TERMINAL GOODBYE DOMAIN-CONTAINING PROTEIN-RELATED"/>
    <property type="match status" value="1"/>
</dbReference>
<reference evidence="4 5" key="1">
    <citation type="journal article" date="2020" name="ISME J.">
        <title>Uncovering the hidden diversity of litter-decomposition mechanisms in mushroom-forming fungi.</title>
        <authorList>
            <person name="Floudas D."/>
            <person name="Bentzer J."/>
            <person name="Ahren D."/>
            <person name="Johansson T."/>
            <person name="Persson P."/>
            <person name="Tunlid A."/>
        </authorList>
    </citation>
    <scope>NUCLEOTIDE SEQUENCE [LARGE SCALE GENOMIC DNA]</scope>
    <source>
        <strain evidence="4 5">CBS 146.42</strain>
    </source>
</reference>
<evidence type="ECO:0000313" key="5">
    <source>
        <dbReference type="Proteomes" id="UP000559027"/>
    </source>
</evidence>
<protein>
    <recommendedName>
        <fullName evidence="3">Nephrocystin 3-like N-terminal domain-containing protein</fullName>
    </recommendedName>
</protein>
<evidence type="ECO:0000256" key="2">
    <source>
        <dbReference type="SAM" id="MobiDB-lite"/>
    </source>
</evidence>
<feature type="domain" description="Nephrocystin 3-like N-terminal" evidence="3">
    <location>
        <begin position="362"/>
        <end position="513"/>
    </location>
</feature>
<feature type="compositionally biased region" description="Polar residues" evidence="2">
    <location>
        <begin position="272"/>
        <end position="282"/>
    </location>
</feature>
<dbReference type="EMBL" id="JAACJO010000002">
    <property type="protein sequence ID" value="KAF5362330.1"/>
    <property type="molecule type" value="Genomic_DNA"/>
</dbReference>
<dbReference type="OrthoDB" id="4760524at2759"/>
<keyword evidence="5" id="KW-1185">Reference proteome</keyword>